<dbReference type="InterPro" id="IPR016024">
    <property type="entry name" value="ARM-type_fold"/>
</dbReference>
<dbReference type="Proteomes" id="UP000215509">
    <property type="component" value="Unassembled WGS sequence"/>
</dbReference>
<dbReference type="AlphaFoldDB" id="A0A229USF9"/>
<evidence type="ECO:0000313" key="3">
    <source>
        <dbReference type="Proteomes" id="UP000215509"/>
    </source>
</evidence>
<evidence type="ECO:0000313" key="2">
    <source>
        <dbReference type="EMBL" id="OXM86273.1"/>
    </source>
</evidence>
<dbReference type="InterPro" id="IPR011989">
    <property type="entry name" value="ARM-like"/>
</dbReference>
<protein>
    <recommendedName>
        <fullName evidence="4">HEAT repeat domain-containing protein</fullName>
    </recommendedName>
</protein>
<keyword evidence="1" id="KW-0812">Transmembrane</keyword>
<proteinExistence type="predicted"/>
<organism evidence="2 3">
    <name type="scientific">Paenibacillus rigui</name>
    <dbReference type="NCBI Taxonomy" id="554312"/>
    <lineage>
        <taxon>Bacteria</taxon>
        <taxon>Bacillati</taxon>
        <taxon>Bacillota</taxon>
        <taxon>Bacilli</taxon>
        <taxon>Bacillales</taxon>
        <taxon>Paenibacillaceae</taxon>
        <taxon>Paenibacillus</taxon>
    </lineage>
</organism>
<keyword evidence="1" id="KW-0472">Membrane</keyword>
<keyword evidence="3" id="KW-1185">Reference proteome</keyword>
<dbReference type="Gene3D" id="1.25.10.10">
    <property type="entry name" value="Leucine-rich Repeat Variant"/>
    <property type="match status" value="1"/>
</dbReference>
<sequence>MRNAAIYCKTQVTQVTQVNRYREKIRRERLSLIAHLSVAIGIIYVILTIISICLTSILVLKVRKKRMEEKANECQNKLQDYFIYLQTHIDSEEKLKLPHYRLNQHERHAVQKKLIELIECLKGTHRRKLIKLCEDMQLVRDDLIRLQSPLPWIRIDAIYNLGGMRSEQAILELMKMLERSKYNPSVFITARSIAKCADKLEHLREMAQLLVRYRKSFHELVVDIIKESEMDCTPLIVEFLDNEDHDLVSIALVGLPPYVIPSLAPILYRLTESGNKEIRIKAGKLLYNDNCYAIDQEHEMRGDDNHLSEIDRLFLNNRQQHLSPRLSRNEHYTKAV</sequence>
<gene>
    <name evidence="2" type="ORF">CF651_11070</name>
</gene>
<dbReference type="EMBL" id="NMQW01000016">
    <property type="protein sequence ID" value="OXM86273.1"/>
    <property type="molecule type" value="Genomic_DNA"/>
</dbReference>
<dbReference type="RefSeq" id="WP_094014921.1">
    <property type="nucleotide sequence ID" value="NZ_NMQW01000016.1"/>
</dbReference>
<dbReference type="OrthoDB" id="2112914at2"/>
<name>A0A229USF9_9BACL</name>
<evidence type="ECO:0008006" key="4">
    <source>
        <dbReference type="Google" id="ProtNLM"/>
    </source>
</evidence>
<accession>A0A229USF9</accession>
<dbReference type="SUPFAM" id="SSF48371">
    <property type="entry name" value="ARM repeat"/>
    <property type="match status" value="1"/>
</dbReference>
<keyword evidence="1" id="KW-1133">Transmembrane helix</keyword>
<evidence type="ECO:0000256" key="1">
    <source>
        <dbReference type="SAM" id="Phobius"/>
    </source>
</evidence>
<feature type="transmembrane region" description="Helical" evidence="1">
    <location>
        <begin position="32"/>
        <end position="60"/>
    </location>
</feature>
<reference evidence="2 3" key="1">
    <citation type="submission" date="2017-07" db="EMBL/GenBank/DDBJ databases">
        <title>Genome sequencing and assembly of Paenibacillus rigui.</title>
        <authorList>
            <person name="Mayilraj S."/>
        </authorList>
    </citation>
    <scope>NUCLEOTIDE SEQUENCE [LARGE SCALE GENOMIC DNA]</scope>
    <source>
        <strain evidence="2 3">JCM 16352</strain>
    </source>
</reference>
<comment type="caution">
    <text evidence="2">The sequence shown here is derived from an EMBL/GenBank/DDBJ whole genome shotgun (WGS) entry which is preliminary data.</text>
</comment>